<dbReference type="AlphaFoldDB" id="A0A974H738"/>
<evidence type="ECO:0008006" key="3">
    <source>
        <dbReference type="Google" id="ProtNLM"/>
    </source>
</evidence>
<dbReference type="InterPro" id="IPR035901">
    <property type="entry name" value="GIY-YIG_endonuc_sf"/>
</dbReference>
<accession>A0A974H738</accession>
<dbReference type="EMBL" id="CM004480">
    <property type="protein sequence ID" value="OCT67308.1"/>
    <property type="molecule type" value="Genomic_DNA"/>
</dbReference>
<reference evidence="2" key="1">
    <citation type="journal article" date="2016" name="Nature">
        <title>Genome evolution in the allotetraploid frog Xenopus laevis.</title>
        <authorList>
            <person name="Session A.M."/>
            <person name="Uno Y."/>
            <person name="Kwon T."/>
            <person name="Chapman J.A."/>
            <person name="Toyoda A."/>
            <person name="Takahashi S."/>
            <person name="Fukui A."/>
            <person name="Hikosaka A."/>
            <person name="Suzuki A."/>
            <person name="Kondo M."/>
            <person name="van Heeringen S.J."/>
            <person name="Quigley I."/>
            <person name="Heinz S."/>
            <person name="Ogino H."/>
            <person name="Ochi H."/>
            <person name="Hellsten U."/>
            <person name="Lyons J.B."/>
            <person name="Simakov O."/>
            <person name="Putnam N."/>
            <person name="Stites J."/>
            <person name="Kuroki Y."/>
            <person name="Tanaka T."/>
            <person name="Michiue T."/>
            <person name="Watanabe M."/>
            <person name="Bogdanovic O."/>
            <person name="Lister R."/>
            <person name="Georgiou G."/>
            <person name="Paranjpe S.S."/>
            <person name="van Kruijsbergen I."/>
            <person name="Shu S."/>
            <person name="Carlson J."/>
            <person name="Kinoshita T."/>
            <person name="Ohta Y."/>
            <person name="Mawaribuchi S."/>
            <person name="Jenkins J."/>
            <person name="Grimwood J."/>
            <person name="Schmutz J."/>
            <person name="Mitros T."/>
            <person name="Mozaffari S.V."/>
            <person name="Suzuki Y."/>
            <person name="Haramoto Y."/>
            <person name="Yamamoto T.S."/>
            <person name="Takagi C."/>
            <person name="Heald R."/>
            <person name="Miller K."/>
            <person name="Haudenschild C."/>
            <person name="Kitzman J."/>
            <person name="Nakayama T."/>
            <person name="Izutsu Y."/>
            <person name="Robert J."/>
            <person name="Fortriede J."/>
            <person name="Burns K."/>
            <person name="Lotay V."/>
            <person name="Karimi K."/>
            <person name="Yasuoka Y."/>
            <person name="Dichmann D.S."/>
            <person name="Flajnik M.F."/>
            <person name="Houston D.W."/>
            <person name="Shendure J."/>
            <person name="DuPasquier L."/>
            <person name="Vize P.D."/>
            <person name="Zorn A.M."/>
            <person name="Ito M."/>
            <person name="Marcotte E.M."/>
            <person name="Wallingford J.B."/>
            <person name="Ito Y."/>
            <person name="Asashima M."/>
            <person name="Ueno N."/>
            <person name="Matsuda Y."/>
            <person name="Veenstra G.J."/>
            <person name="Fujiyama A."/>
            <person name="Harland R.M."/>
            <person name="Taira M."/>
            <person name="Rokhsar D.S."/>
        </authorList>
    </citation>
    <scope>NUCLEOTIDE SEQUENCE [LARGE SCALE GENOMIC DNA]</scope>
    <source>
        <strain evidence="2">J</strain>
    </source>
</reference>
<organism evidence="1 2">
    <name type="scientific">Xenopus laevis</name>
    <name type="common">African clawed frog</name>
    <dbReference type="NCBI Taxonomy" id="8355"/>
    <lineage>
        <taxon>Eukaryota</taxon>
        <taxon>Metazoa</taxon>
        <taxon>Chordata</taxon>
        <taxon>Craniata</taxon>
        <taxon>Vertebrata</taxon>
        <taxon>Euteleostomi</taxon>
        <taxon>Amphibia</taxon>
        <taxon>Batrachia</taxon>
        <taxon>Anura</taxon>
        <taxon>Pipoidea</taxon>
        <taxon>Pipidae</taxon>
        <taxon>Xenopodinae</taxon>
        <taxon>Xenopus</taxon>
        <taxon>Xenopus</taxon>
    </lineage>
</organism>
<proteinExistence type="predicted"/>
<evidence type="ECO:0000313" key="1">
    <source>
        <dbReference type="EMBL" id="OCT67308.1"/>
    </source>
</evidence>
<dbReference type="Proteomes" id="UP000694892">
    <property type="component" value="Chromosome 8L"/>
</dbReference>
<protein>
    <recommendedName>
        <fullName evidence="3">GIY-YIG domain-containing protein</fullName>
    </recommendedName>
</protein>
<dbReference type="SUPFAM" id="SSF82771">
    <property type="entry name" value="GIY-YIG endonuclease"/>
    <property type="match status" value="1"/>
</dbReference>
<gene>
    <name evidence="1" type="ORF">XELAEV_18038598mg</name>
</gene>
<name>A0A974H738_XENLA</name>
<sequence length="133" mass="15394">MTKGCYRCGTCKACPWINKTVMIEGRSDIKEYAIKHFINCKTVGVIYVMKCECGKNYVGKTKREFRRRILEHVGDVLHKRNTSVANHIIHCNNGNTAMMKFIGVEHIKSTTKIGDIDRKLLQCEAQLIYWLKR</sequence>
<evidence type="ECO:0000313" key="2">
    <source>
        <dbReference type="Proteomes" id="UP000694892"/>
    </source>
</evidence>